<accession>A0A1E4RIR0</accession>
<name>A0A1E4RIR0_9ASCO</name>
<dbReference type="EMBL" id="KV454541">
    <property type="protein sequence ID" value="ODV67147.1"/>
    <property type="molecule type" value="Genomic_DNA"/>
</dbReference>
<dbReference type="RefSeq" id="XP_020076214.1">
    <property type="nucleotide sequence ID" value="XM_020223580.1"/>
</dbReference>
<gene>
    <name evidence="2" type="ORF">HYPBUDRAFT_6439</name>
</gene>
<dbReference type="AlphaFoldDB" id="A0A1E4RIR0"/>
<evidence type="ECO:0000313" key="3">
    <source>
        <dbReference type="Proteomes" id="UP000095085"/>
    </source>
</evidence>
<feature type="compositionally biased region" description="Polar residues" evidence="1">
    <location>
        <begin position="97"/>
        <end position="109"/>
    </location>
</feature>
<organism evidence="2 3">
    <name type="scientific">Hyphopichia burtonii NRRL Y-1933</name>
    <dbReference type="NCBI Taxonomy" id="984485"/>
    <lineage>
        <taxon>Eukaryota</taxon>
        <taxon>Fungi</taxon>
        <taxon>Dikarya</taxon>
        <taxon>Ascomycota</taxon>
        <taxon>Saccharomycotina</taxon>
        <taxon>Pichiomycetes</taxon>
        <taxon>Debaryomycetaceae</taxon>
        <taxon>Hyphopichia</taxon>
    </lineage>
</organism>
<feature type="compositionally biased region" description="Basic and acidic residues" evidence="1">
    <location>
        <begin position="64"/>
        <end position="88"/>
    </location>
</feature>
<proteinExistence type="predicted"/>
<evidence type="ECO:0000313" key="2">
    <source>
        <dbReference type="EMBL" id="ODV67147.1"/>
    </source>
</evidence>
<sequence>MSKYDSSIDEVLYRARQRSPERNNESPLKVRLSTTSLPRPDSQGSDSSGSFVRSARGSPLRRTGSPERRQRIADIENSKKRALEDSPQKPKKPRAVSFNNEVHFNTNDTGELKSEEDQGPLRRSILPPLKPEPQHVKRSSSSSNKVVKPMKDTKDETIGLLERLKKVETTQEQILSRLDRQDQILARVEALQSQITQLQNKRKTN</sequence>
<dbReference type="GeneID" id="30998129"/>
<feature type="compositionally biased region" description="Polar residues" evidence="1">
    <location>
        <begin position="32"/>
        <end position="51"/>
    </location>
</feature>
<feature type="compositionally biased region" description="Basic and acidic residues" evidence="1">
    <location>
        <begin position="110"/>
        <end position="120"/>
    </location>
</feature>
<protein>
    <submittedName>
        <fullName evidence="2">Uncharacterized protein</fullName>
    </submittedName>
</protein>
<dbReference type="Proteomes" id="UP000095085">
    <property type="component" value="Unassembled WGS sequence"/>
</dbReference>
<feature type="region of interest" description="Disordered" evidence="1">
    <location>
        <begin position="1"/>
        <end position="154"/>
    </location>
</feature>
<reference evidence="3" key="1">
    <citation type="submission" date="2016-05" db="EMBL/GenBank/DDBJ databases">
        <title>Comparative genomics of biotechnologically important yeasts.</title>
        <authorList>
            <consortium name="DOE Joint Genome Institute"/>
            <person name="Riley R."/>
            <person name="Haridas S."/>
            <person name="Wolfe K.H."/>
            <person name="Lopes M.R."/>
            <person name="Hittinger C.T."/>
            <person name="Goker M."/>
            <person name="Salamov A."/>
            <person name="Wisecaver J."/>
            <person name="Long T.M."/>
            <person name="Aerts A.L."/>
            <person name="Barry K."/>
            <person name="Choi C."/>
            <person name="Clum A."/>
            <person name="Coughlan A.Y."/>
            <person name="Deshpande S."/>
            <person name="Douglass A.P."/>
            <person name="Hanson S.J."/>
            <person name="Klenk H.-P."/>
            <person name="Labutti K."/>
            <person name="Lapidus A."/>
            <person name="Lindquist E."/>
            <person name="Lipzen A."/>
            <person name="Meier-Kolthoff J.P."/>
            <person name="Ohm R.A."/>
            <person name="Otillar R.P."/>
            <person name="Pangilinan J."/>
            <person name="Peng Y."/>
            <person name="Rokas A."/>
            <person name="Rosa C.A."/>
            <person name="Scheuner C."/>
            <person name="Sibirny A.A."/>
            <person name="Slot J.C."/>
            <person name="Stielow J.B."/>
            <person name="Sun H."/>
            <person name="Kurtzman C.P."/>
            <person name="Blackwell M."/>
            <person name="Grigoriev I.V."/>
            <person name="Jeffries T.W."/>
        </authorList>
    </citation>
    <scope>NUCLEOTIDE SEQUENCE [LARGE SCALE GENOMIC DNA]</scope>
    <source>
        <strain evidence="3">NRRL Y-1933</strain>
    </source>
</reference>
<keyword evidence="3" id="KW-1185">Reference proteome</keyword>
<evidence type="ECO:0000256" key="1">
    <source>
        <dbReference type="SAM" id="MobiDB-lite"/>
    </source>
</evidence>